<name>A0A0A9CVA6_ARUDO</name>
<reference evidence="1" key="2">
    <citation type="journal article" date="2015" name="Data Brief">
        <title>Shoot transcriptome of the giant reed, Arundo donax.</title>
        <authorList>
            <person name="Barrero R.A."/>
            <person name="Guerrero F.D."/>
            <person name="Moolhuijzen P."/>
            <person name="Goolsby J.A."/>
            <person name="Tidwell J."/>
            <person name="Bellgard S.E."/>
            <person name="Bellgard M.I."/>
        </authorList>
    </citation>
    <scope>NUCLEOTIDE SEQUENCE</scope>
    <source>
        <tissue evidence="1">Shoot tissue taken approximately 20 cm above the soil surface</tissue>
    </source>
</reference>
<accession>A0A0A9CVA6</accession>
<reference evidence="1" key="1">
    <citation type="submission" date="2014-09" db="EMBL/GenBank/DDBJ databases">
        <authorList>
            <person name="Magalhaes I.L.F."/>
            <person name="Oliveira U."/>
            <person name="Santos F.R."/>
            <person name="Vidigal T.H.D.A."/>
            <person name="Brescovit A.D."/>
            <person name="Santos A.J."/>
        </authorList>
    </citation>
    <scope>NUCLEOTIDE SEQUENCE</scope>
    <source>
        <tissue evidence="1">Shoot tissue taken approximately 20 cm above the soil surface</tissue>
    </source>
</reference>
<dbReference type="EMBL" id="GBRH01222468">
    <property type="protein sequence ID" value="JAD75427.1"/>
    <property type="molecule type" value="Transcribed_RNA"/>
</dbReference>
<evidence type="ECO:0000313" key="1">
    <source>
        <dbReference type="EMBL" id="JAD75427.1"/>
    </source>
</evidence>
<sequence length="69" mass="8197">MSMFLLQLLKDQYLQVEESVKGRGFLVAMEQLREKLAQRVFMVHSARNALWEPTRMLLDHLDLYAFRAL</sequence>
<proteinExistence type="predicted"/>
<protein>
    <submittedName>
        <fullName evidence="1">Uncharacterized protein</fullName>
    </submittedName>
</protein>
<organism evidence="1">
    <name type="scientific">Arundo donax</name>
    <name type="common">Giant reed</name>
    <name type="synonym">Donax arundinaceus</name>
    <dbReference type="NCBI Taxonomy" id="35708"/>
    <lineage>
        <taxon>Eukaryota</taxon>
        <taxon>Viridiplantae</taxon>
        <taxon>Streptophyta</taxon>
        <taxon>Embryophyta</taxon>
        <taxon>Tracheophyta</taxon>
        <taxon>Spermatophyta</taxon>
        <taxon>Magnoliopsida</taxon>
        <taxon>Liliopsida</taxon>
        <taxon>Poales</taxon>
        <taxon>Poaceae</taxon>
        <taxon>PACMAD clade</taxon>
        <taxon>Arundinoideae</taxon>
        <taxon>Arundineae</taxon>
        <taxon>Arundo</taxon>
    </lineage>
</organism>
<dbReference type="AlphaFoldDB" id="A0A0A9CVA6"/>